<reference evidence="5 6" key="1">
    <citation type="journal article" date="2019" name="Int. J. Syst. Evol. Microbiol.">
        <title>The Global Catalogue of Microorganisms (GCM) 10K type strain sequencing project: providing services to taxonomists for standard genome sequencing and annotation.</title>
        <authorList>
            <consortium name="The Broad Institute Genomics Platform"/>
            <consortium name="The Broad Institute Genome Sequencing Center for Infectious Disease"/>
            <person name="Wu L."/>
            <person name="Ma J."/>
        </authorList>
    </citation>
    <scope>NUCLEOTIDE SEQUENCE [LARGE SCALE GENOMIC DNA]</scope>
    <source>
        <strain evidence="5 6">JCM 15914</strain>
    </source>
</reference>
<dbReference type="PANTHER" id="PTHR33164">
    <property type="entry name" value="TRANSCRIPTIONAL REGULATOR, MARR FAMILY"/>
    <property type="match status" value="1"/>
</dbReference>
<evidence type="ECO:0000256" key="2">
    <source>
        <dbReference type="ARBA" id="ARBA00023125"/>
    </source>
</evidence>
<dbReference type="InterPro" id="IPR000835">
    <property type="entry name" value="HTH_MarR-typ"/>
</dbReference>
<keyword evidence="3" id="KW-0804">Transcription</keyword>
<dbReference type="InterPro" id="IPR036388">
    <property type="entry name" value="WH-like_DNA-bd_sf"/>
</dbReference>
<name>A0ABN2XKM5_9MICC</name>
<feature type="domain" description="HTH marR-type" evidence="4">
    <location>
        <begin position="37"/>
        <end position="170"/>
    </location>
</feature>
<keyword evidence="6" id="KW-1185">Reference proteome</keyword>
<dbReference type="Gene3D" id="1.10.10.10">
    <property type="entry name" value="Winged helix-like DNA-binding domain superfamily/Winged helix DNA-binding domain"/>
    <property type="match status" value="1"/>
</dbReference>
<dbReference type="Pfam" id="PF12802">
    <property type="entry name" value="MarR_2"/>
    <property type="match status" value="1"/>
</dbReference>
<dbReference type="EMBL" id="BAAAQA010000008">
    <property type="protein sequence ID" value="GAA2112950.1"/>
    <property type="molecule type" value="Genomic_DNA"/>
</dbReference>
<evidence type="ECO:0000256" key="3">
    <source>
        <dbReference type="ARBA" id="ARBA00023163"/>
    </source>
</evidence>
<organism evidence="5 6">
    <name type="scientific">Kocuria atrinae</name>
    <dbReference type="NCBI Taxonomy" id="592377"/>
    <lineage>
        <taxon>Bacteria</taxon>
        <taxon>Bacillati</taxon>
        <taxon>Actinomycetota</taxon>
        <taxon>Actinomycetes</taxon>
        <taxon>Micrococcales</taxon>
        <taxon>Micrococcaceae</taxon>
        <taxon>Kocuria</taxon>
    </lineage>
</organism>
<dbReference type="PROSITE" id="PS50995">
    <property type="entry name" value="HTH_MARR_2"/>
    <property type="match status" value="1"/>
</dbReference>
<protein>
    <submittedName>
        <fullName evidence="5">MarR family transcriptional regulator</fullName>
    </submittedName>
</protein>
<accession>A0ABN2XKM5</accession>
<evidence type="ECO:0000313" key="5">
    <source>
        <dbReference type="EMBL" id="GAA2112950.1"/>
    </source>
</evidence>
<dbReference type="PANTHER" id="PTHR33164:SF101">
    <property type="entry name" value="TRANSCRIPTIONAL REPRESSOR MPRA"/>
    <property type="match status" value="1"/>
</dbReference>
<evidence type="ECO:0000313" key="6">
    <source>
        <dbReference type="Proteomes" id="UP001500166"/>
    </source>
</evidence>
<dbReference type="PRINTS" id="PR00598">
    <property type="entry name" value="HTHMARR"/>
</dbReference>
<keyword evidence="1" id="KW-0805">Transcription regulation</keyword>
<dbReference type="SMART" id="SM00347">
    <property type="entry name" value="HTH_MARR"/>
    <property type="match status" value="1"/>
</dbReference>
<dbReference type="PROSITE" id="PS01117">
    <property type="entry name" value="HTH_MARR_1"/>
    <property type="match status" value="1"/>
</dbReference>
<dbReference type="InterPro" id="IPR023187">
    <property type="entry name" value="Tscrpt_reg_MarR-type_CS"/>
</dbReference>
<sequence>MPTPDDAPNVANPDYWQFANAAASRISQEFPESDVTANRLFVTLFRASSSVIYDFESSIHRPAGGTWASYRMLFALWVAGPLTPHRAAELMGMSRAAVSNLAGNLESKGLLVKQASEDDGRSLILHLTETGQSKIQEIFALQNSRENDWSQALTEQERELLISLLDKIMDHRTVIGAKTRK</sequence>
<keyword evidence="2" id="KW-0238">DNA-binding</keyword>
<dbReference type="RefSeq" id="WP_259916383.1">
    <property type="nucleotide sequence ID" value="NZ_BAAAQA010000008.1"/>
</dbReference>
<dbReference type="Proteomes" id="UP001500166">
    <property type="component" value="Unassembled WGS sequence"/>
</dbReference>
<evidence type="ECO:0000256" key="1">
    <source>
        <dbReference type="ARBA" id="ARBA00023015"/>
    </source>
</evidence>
<dbReference type="InterPro" id="IPR039422">
    <property type="entry name" value="MarR/SlyA-like"/>
</dbReference>
<proteinExistence type="predicted"/>
<dbReference type="SUPFAM" id="SSF46785">
    <property type="entry name" value="Winged helix' DNA-binding domain"/>
    <property type="match status" value="1"/>
</dbReference>
<dbReference type="InterPro" id="IPR036390">
    <property type="entry name" value="WH_DNA-bd_sf"/>
</dbReference>
<comment type="caution">
    <text evidence="5">The sequence shown here is derived from an EMBL/GenBank/DDBJ whole genome shotgun (WGS) entry which is preliminary data.</text>
</comment>
<evidence type="ECO:0000259" key="4">
    <source>
        <dbReference type="PROSITE" id="PS50995"/>
    </source>
</evidence>
<gene>
    <name evidence="5" type="ORF">GCM10009824_09330</name>
</gene>